<reference evidence="2" key="1">
    <citation type="submission" date="2016-10" db="EMBL/GenBank/DDBJ databases">
        <authorList>
            <person name="Varghese N."/>
            <person name="Submissions S."/>
        </authorList>
    </citation>
    <scope>NUCLEOTIDE SEQUENCE [LARGE SCALE GENOMIC DNA]</scope>
    <source>
        <strain evidence="2">DSM 3669</strain>
    </source>
</reference>
<dbReference type="AlphaFoldDB" id="A0A1I6EDR6"/>
<dbReference type="RefSeq" id="WP_092487161.1">
    <property type="nucleotide sequence ID" value="NZ_FOYM01000037.1"/>
</dbReference>
<sequence length="363" mass="39573">MIIRLNALDTLFFRDGKPFTMGEGSWASGSFPPAPSVFYGSLRTAYFARHPEDFNKANRPGDPTAALKIRGIYLQVGDQICLPLPADCAGLNEERGKALLLRLANAPKASSCPVPLVLESPAGEEVEAVEGGVLDCFSLIDYLNLKEEEFYYYKLSEFVLPEPKTGIGLNKITGTAQDHMLYRAAMWRLESPVRTGSQNQVVSFLVEFTGLNLPEKGILKLGGEGKAVYYETLGPEEGESLFFAAPELRGGRFKLYLATPAMFAGGWLPGWLDEESLTGSYRGLGLRLLTAVTGKYISVGGFDMREKKPKVMHRAVPAGSVYYFELTGGDPGEVVKVFHRANLSDYCPEQGFGLTLVGGVGND</sequence>
<dbReference type="Gene3D" id="3.30.70.2940">
    <property type="match status" value="1"/>
</dbReference>
<dbReference type="Gene3D" id="2.60.40.4350">
    <property type="match status" value="1"/>
</dbReference>
<keyword evidence="2" id="KW-1185">Reference proteome</keyword>
<dbReference type="NCBIfam" id="TIGR01888">
    <property type="entry name" value="cas_cmr3"/>
    <property type="match status" value="1"/>
</dbReference>
<name>A0A1I6EDR6_9FIRM</name>
<proteinExistence type="predicted"/>
<gene>
    <name evidence="1" type="ORF">SAMN05660706_13725</name>
</gene>
<dbReference type="Pfam" id="PF09700">
    <property type="entry name" value="Cas_Cmr3"/>
    <property type="match status" value="1"/>
</dbReference>
<accession>A0A1I6EDR6</accession>
<organism evidence="1 2">
    <name type="scientific">Desulfoscipio geothermicus DSM 3669</name>
    <dbReference type="NCBI Taxonomy" id="1121426"/>
    <lineage>
        <taxon>Bacteria</taxon>
        <taxon>Bacillati</taxon>
        <taxon>Bacillota</taxon>
        <taxon>Clostridia</taxon>
        <taxon>Eubacteriales</taxon>
        <taxon>Desulfallaceae</taxon>
        <taxon>Desulfoscipio</taxon>
    </lineage>
</organism>
<dbReference type="Proteomes" id="UP000199584">
    <property type="component" value="Unassembled WGS sequence"/>
</dbReference>
<dbReference type="OrthoDB" id="6162707at2"/>
<dbReference type="InterPro" id="IPR010165">
    <property type="entry name" value="CRISPR-Cmr3_IIIB"/>
</dbReference>
<evidence type="ECO:0000313" key="1">
    <source>
        <dbReference type="EMBL" id="SFR15883.1"/>
    </source>
</evidence>
<protein>
    <submittedName>
        <fullName evidence="1">CRISPR-associated protein Cmr3</fullName>
    </submittedName>
</protein>
<dbReference type="InterPro" id="IPR019117">
    <property type="entry name" value="CRISPR-assoc_protein_Cmr3"/>
</dbReference>
<dbReference type="EMBL" id="FOYM01000037">
    <property type="protein sequence ID" value="SFR15883.1"/>
    <property type="molecule type" value="Genomic_DNA"/>
</dbReference>
<evidence type="ECO:0000313" key="2">
    <source>
        <dbReference type="Proteomes" id="UP000199584"/>
    </source>
</evidence>
<dbReference type="STRING" id="39060.SAMN05660706_13725"/>